<protein>
    <submittedName>
        <fullName evidence="1">Uncharacterized protein</fullName>
    </submittedName>
</protein>
<sequence length="419" mass="46905">MDSRPPQAFAARSRPFRHPLVHLNLILIDLMMGVCVPVSERERGRVGEAAIHLFFFTFLSSLDSQRGWGWRQVTVIPRKVSAPSTVRTCSTRSDTSFSATNRTYSGSNAEPRKERGETRWGSGTKASAITTHPCDQTLLAERKERECVFVREWRRFRQHRASTKNVGRCFSRSTLFFKRSARDLLQGFLSLYSISTNLVTRTLYIPFFERPSTRHPLGVLLEVVLMWVGELSERIRSEIHSGVHLSLRSPPALLPSVNRDSVRGTTWVLHRFPPSLKLQSRTGNAGSVPSRLWGVGSSDSKVHRSVGFRTHIPFQAPLRPCAASSYLLQSRSSGEEREGEGKSHTGQPDQERNLEGWAKGVFLKDVLPPSFPSPLLSSSGEGRVSIQASSLAWSQVVQDRDHRSFTALTPVSLEMNGKG</sequence>
<gene>
    <name evidence="1" type="ORF">IE53DRAFT_65046</name>
</gene>
<organism evidence="1 2">
    <name type="scientific">Violaceomyces palustris</name>
    <dbReference type="NCBI Taxonomy" id="1673888"/>
    <lineage>
        <taxon>Eukaryota</taxon>
        <taxon>Fungi</taxon>
        <taxon>Dikarya</taxon>
        <taxon>Basidiomycota</taxon>
        <taxon>Ustilaginomycotina</taxon>
        <taxon>Ustilaginomycetes</taxon>
        <taxon>Violaceomycetales</taxon>
        <taxon>Violaceomycetaceae</taxon>
        <taxon>Violaceomyces</taxon>
    </lineage>
</organism>
<evidence type="ECO:0000313" key="2">
    <source>
        <dbReference type="Proteomes" id="UP000245626"/>
    </source>
</evidence>
<name>A0ACD0P7K7_9BASI</name>
<accession>A0ACD0P7K7</accession>
<keyword evidence="2" id="KW-1185">Reference proteome</keyword>
<dbReference type="EMBL" id="KZ819701">
    <property type="protein sequence ID" value="PWN53997.1"/>
    <property type="molecule type" value="Genomic_DNA"/>
</dbReference>
<proteinExistence type="predicted"/>
<evidence type="ECO:0000313" key="1">
    <source>
        <dbReference type="EMBL" id="PWN53997.1"/>
    </source>
</evidence>
<dbReference type="Proteomes" id="UP000245626">
    <property type="component" value="Unassembled WGS sequence"/>
</dbReference>
<reference evidence="1 2" key="1">
    <citation type="journal article" date="2018" name="Mol. Biol. Evol.">
        <title>Broad Genomic Sampling Reveals a Smut Pathogenic Ancestry of the Fungal Clade Ustilaginomycotina.</title>
        <authorList>
            <person name="Kijpornyongpan T."/>
            <person name="Mondo S.J."/>
            <person name="Barry K."/>
            <person name="Sandor L."/>
            <person name="Lee J."/>
            <person name="Lipzen A."/>
            <person name="Pangilinan J."/>
            <person name="LaButti K."/>
            <person name="Hainaut M."/>
            <person name="Henrissat B."/>
            <person name="Grigoriev I.V."/>
            <person name="Spatafora J.W."/>
            <person name="Aime M.C."/>
        </authorList>
    </citation>
    <scope>NUCLEOTIDE SEQUENCE [LARGE SCALE GENOMIC DNA]</scope>
    <source>
        <strain evidence="1 2">SA 807</strain>
    </source>
</reference>